<evidence type="ECO:0000313" key="2">
    <source>
        <dbReference type="EMBL" id="SPO07702.1"/>
    </source>
</evidence>
<organism evidence="2 3">
    <name type="scientific">Cephalotrichum gorgonifer</name>
    <dbReference type="NCBI Taxonomy" id="2041049"/>
    <lineage>
        <taxon>Eukaryota</taxon>
        <taxon>Fungi</taxon>
        <taxon>Dikarya</taxon>
        <taxon>Ascomycota</taxon>
        <taxon>Pezizomycotina</taxon>
        <taxon>Sordariomycetes</taxon>
        <taxon>Hypocreomycetidae</taxon>
        <taxon>Microascales</taxon>
        <taxon>Microascaceae</taxon>
        <taxon>Cephalotrichum</taxon>
    </lineage>
</organism>
<feature type="compositionally biased region" description="Polar residues" evidence="1">
    <location>
        <begin position="55"/>
        <end position="67"/>
    </location>
</feature>
<evidence type="ECO:0000256" key="1">
    <source>
        <dbReference type="SAM" id="MobiDB-lite"/>
    </source>
</evidence>
<dbReference type="Proteomes" id="UP001187682">
    <property type="component" value="Unassembled WGS sequence"/>
</dbReference>
<feature type="region of interest" description="Disordered" evidence="1">
    <location>
        <begin position="138"/>
        <end position="157"/>
    </location>
</feature>
<name>A0AAE8N7M9_9PEZI</name>
<dbReference type="AlphaFoldDB" id="A0AAE8N7M9"/>
<comment type="caution">
    <text evidence="2">The sequence shown here is derived from an EMBL/GenBank/DDBJ whole genome shotgun (WGS) entry which is preliminary data.</text>
</comment>
<dbReference type="EMBL" id="ONZQ02000023">
    <property type="protein sequence ID" value="SPO07702.1"/>
    <property type="molecule type" value="Genomic_DNA"/>
</dbReference>
<protein>
    <submittedName>
        <fullName evidence="2">Uncharacterized protein</fullName>
    </submittedName>
</protein>
<evidence type="ECO:0000313" key="3">
    <source>
        <dbReference type="Proteomes" id="UP001187682"/>
    </source>
</evidence>
<gene>
    <name evidence="2" type="ORF">DNG_10397</name>
</gene>
<reference evidence="2" key="1">
    <citation type="submission" date="2018-03" db="EMBL/GenBank/DDBJ databases">
        <authorList>
            <person name="Guldener U."/>
        </authorList>
    </citation>
    <scope>NUCLEOTIDE SEQUENCE</scope>
</reference>
<feature type="compositionally biased region" description="Basic and acidic residues" evidence="1">
    <location>
        <begin position="148"/>
        <end position="157"/>
    </location>
</feature>
<keyword evidence="3" id="KW-1185">Reference proteome</keyword>
<accession>A0AAE8N7M9</accession>
<sequence length="157" mass="17027">MSPTLLNSVAAPSRHLAGTLRHQRQLAQLAQLSHRATFSSISRRNPSKPKPALASNATSRSRVSNTRGGREDRSWNPANSTTPPRSGGPAAPRMQRRSNKSPEYKSAARKWSASIVALPVFLVTSYYLFDRLILGNPTKDLPSSKSDLGAHEGGDDP</sequence>
<proteinExistence type="predicted"/>
<feature type="region of interest" description="Disordered" evidence="1">
    <location>
        <begin position="37"/>
        <end position="105"/>
    </location>
</feature>